<dbReference type="OrthoDB" id="9950633at2759"/>
<feature type="compositionally biased region" description="Basic and acidic residues" evidence="1">
    <location>
        <begin position="51"/>
        <end position="64"/>
    </location>
</feature>
<dbReference type="Proteomes" id="UP000030746">
    <property type="component" value="Unassembled WGS sequence"/>
</dbReference>
<proteinExistence type="predicted"/>
<dbReference type="RefSeq" id="XP_009062492.1">
    <property type="nucleotide sequence ID" value="XM_009064244.1"/>
</dbReference>
<dbReference type="InterPro" id="IPR026703">
    <property type="entry name" value="ERICH2"/>
</dbReference>
<name>V4A0K5_LOTGI</name>
<feature type="region of interest" description="Disordered" evidence="1">
    <location>
        <begin position="217"/>
        <end position="257"/>
    </location>
</feature>
<dbReference type="CTD" id="20240446"/>
<feature type="region of interest" description="Disordered" evidence="1">
    <location>
        <begin position="124"/>
        <end position="165"/>
    </location>
</feature>
<dbReference type="EMBL" id="KB202990">
    <property type="protein sequence ID" value="ESO86796.1"/>
    <property type="molecule type" value="Genomic_DNA"/>
</dbReference>
<dbReference type="KEGG" id="lgi:LOTGIDRAFT_166797"/>
<dbReference type="HOGENOM" id="CLU_1082933_0_0_1"/>
<dbReference type="SUPFAM" id="SSF48452">
    <property type="entry name" value="TPR-like"/>
    <property type="match status" value="1"/>
</dbReference>
<dbReference type="PANTHER" id="PTHR21520:SF2">
    <property type="entry name" value="GLUTAMATE-RICH PROTEIN 2"/>
    <property type="match status" value="1"/>
</dbReference>
<dbReference type="PANTHER" id="PTHR21520">
    <property type="entry name" value="GLUTAMATE-RICH PROTEIN 2"/>
    <property type="match status" value="1"/>
</dbReference>
<accession>V4A0K5</accession>
<evidence type="ECO:0000313" key="3">
    <source>
        <dbReference type="Proteomes" id="UP000030746"/>
    </source>
</evidence>
<gene>
    <name evidence="2" type="ORF">LOTGIDRAFT_166797</name>
</gene>
<dbReference type="GeneID" id="20240446"/>
<feature type="compositionally biased region" description="Polar residues" evidence="1">
    <location>
        <begin position="65"/>
        <end position="83"/>
    </location>
</feature>
<dbReference type="STRING" id="225164.V4A0K5"/>
<evidence type="ECO:0000256" key="1">
    <source>
        <dbReference type="SAM" id="MobiDB-lite"/>
    </source>
</evidence>
<evidence type="ECO:0008006" key="4">
    <source>
        <dbReference type="Google" id="ProtNLM"/>
    </source>
</evidence>
<evidence type="ECO:0000313" key="2">
    <source>
        <dbReference type="EMBL" id="ESO86796.1"/>
    </source>
</evidence>
<feature type="compositionally biased region" description="Acidic residues" evidence="1">
    <location>
        <begin position="218"/>
        <end position="230"/>
    </location>
</feature>
<sequence>MATRISQDKTSTVKGEISSARIGIKRETSSGTLEIFGENNFALEDSASNNFDKRPGKVPPRPDSRSSLGQSTPTSTKQISLQTVRRKNNSEDDVQVLDLETNTEGEDRLNERLEKLNLSGRNSRNFLRENSSQELTKEKEIQNDETSSENEDDDDDDEDDDEKPKAPNELFMEFLTCIMNKDYPTAKKLCRMILIYEPQHEEALKFQNLIEEKILLDQEPDVSDSEDEERESGHELDSGNSGDSNDDSEDTRWGFLY</sequence>
<dbReference type="OMA" id="LMEFLEC"/>
<reference evidence="2 3" key="1">
    <citation type="journal article" date="2013" name="Nature">
        <title>Insights into bilaterian evolution from three spiralian genomes.</title>
        <authorList>
            <person name="Simakov O."/>
            <person name="Marletaz F."/>
            <person name="Cho S.J."/>
            <person name="Edsinger-Gonzales E."/>
            <person name="Havlak P."/>
            <person name="Hellsten U."/>
            <person name="Kuo D.H."/>
            <person name="Larsson T."/>
            <person name="Lv J."/>
            <person name="Arendt D."/>
            <person name="Savage R."/>
            <person name="Osoegawa K."/>
            <person name="de Jong P."/>
            <person name="Grimwood J."/>
            <person name="Chapman J.A."/>
            <person name="Shapiro H."/>
            <person name="Aerts A."/>
            <person name="Otillar R.P."/>
            <person name="Terry A.Y."/>
            <person name="Boore J.L."/>
            <person name="Grigoriev I.V."/>
            <person name="Lindberg D.R."/>
            <person name="Seaver E.C."/>
            <person name="Weisblat D.A."/>
            <person name="Putnam N.H."/>
            <person name="Rokhsar D.S."/>
        </authorList>
    </citation>
    <scope>NUCLEOTIDE SEQUENCE [LARGE SCALE GENOMIC DNA]</scope>
</reference>
<feature type="region of interest" description="Disordered" evidence="1">
    <location>
        <begin position="44"/>
        <end position="110"/>
    </location>
</feature>
<protein>
    <recommendedName>
        <fullName evidence="4">Glutamate-rich protein 2</fullName>
    </recommendedName>
</protein>
<organism evidence="2 3">
    <name type="scientific">Lottia gigantea</name>
    <name type="common">Giant owl limpet</name>
    <dbReference type="NCBI Taxonomy" id="225164"/>
    <lineage>
        <taxon>Eukaryota</taxon>
        <taxon>Metazoa</taxon>
        <taxon>Spiralia</taxon>
        <taxon>Lophotrochozoa</taxon>
        <taxon>Mollusca</taxon>
        <taxon>Gastropoda</taxon>
        <taxon>Patellogastropoda</taxon>
        <taxon>Lottioidea</taxon>
        <taxon>Lottiidae</taxon>
        <taxon>Lottia</taxon>
    </lineage>
</organism>
<feature type="compositionally biased region" description="Acidic residues" evidence="1">
    <location>
        <begin position="146"/>
        <end position="161"/>
    </location>
</feature>
<keyword evidence="3" id="KW-1185">Reference proteome</keyword>
<dbReference type="InterPro" id="IPR011990">
    <property type="entry name" value="TPR-like_helical_dom_sf"/>
</dbReference>
<dbReference type="AlphaFoldDB" id="V4A0K5"/>
<feature type="compositionally biased region" description="Polar residues" evidence="1">
    <location>
        <begin position="124"/>
        <end position="134"/>
    </location>
</feature>